<dbReference type="EMBL" id="OK499993">
    <property type="protein sequence ID" value="UGO51170.1"/>
    <property type="molecule type" value="Genomic_DNA"/>
</dbReference>
<gene>
    <name evidence="1" type="ORF">TEEEWINOT_50</name>
</gene>
<accession>A0AAE8YUT0</accession>
<protein>
    <submittedName>
        <fullName evidence="1">Uncharacterized protein</fullName>
    </submittedName>
</protein>
<organism evidence="1 2">
    <name type="scientific">Escherichia phage vB_EcoD_Teewinot</name>
    <dbReference type="NCBI Taxonomy" id="2894796"/>
    <lineage>
        <taxon>Viruses</taxon>
        <taxon>Duplodnaviria</taxon>
        <taxon>Heunggongvirae</taxon>
        <taxon>Uroviricota</taxon>
        <taxon>Caudoviricetes</taxon>
        <taxon>Dhillonvirus</taxon>
        <taxon>Dhillonvirus teewinot</taxon>
    </lineage>
</organism>
<keyword evidence="2" id="KW-1185">Reference proteome</keyword>
<proteinExistence type="predicted"/>
<name>A0AAE8YUT0_9CAUD</name>
<reference evidence="1" key="1">
    <citation type="submission" date="2021-10" db="EMBL/GenBank/DDBJ databases">
        <authorList>
            <person name="Folsom P."/>
            <person name="Sork C."/>
            <person name="Soule S."/>
            <person name="Briscoe J.L."/>
            <person name="Stoker T."/>
            <person name="Breakwell D.P."/>
            <person name="Grose J.H."/>
        </authorList>
    </citation>
    <scope>NUCLEOTIDE SEQUENCE</scope>
</reference>
<sequence>MKFPVTITGNDHGTYESTKMKALIWNYTMAMAKLNEAKALNGNIDRAAHIVILAQQAIMCALDGMDELAKAIHEYAQAFSRERLAYRFGIGETAVTNVARIKAQRELFAQLAK</sequence>
<evidence type="ECO:0000313" key="2">
    <source>
        <dbReference type="Proteomes" id="UP000827729"/>
    </source>
</evidence>
<evidence type="ECO:0000313" key="1">
    <source>
        <dbReference type="EMBL" id="UGO51170.1"/>
    </source>
</evidence>
<dbReference type="Proteomes" id="UP000827729">
    <property type="component" value="Segment"/>
</dbReference>